<keyword evidence="3" id="KW-1185">Reference proteome</keyword>
<evidence type="ECO:0000313" key="2">
    <source>
        <dbReference type="EMBL" id="KAF7285226.1"/>
    </source>
</evidence>
<reference evidence="2" key="1">
    <citation type="submission" date="2020-08" db="EMBL/GenBank/DDBJ databases">
        <title>Genome sequencing and assembly of the red palm weevil Rhynchophorus ferrugineus.</title>
        <authorList>
            <person name="Dias G.B."/>
            <person name="Bergman C.M."/>
            <person name="Manee M."/>
        </authorList>
    </citation>
    <scope>NUCLEOTIDE SEQUENCE</scope>
    <source>
        <strain evidence="2">AA-2017</strain>
        <tissue evidence="2">Whole larva</tissue>
    </source>
</reference>
<organism evidence="2 3">
    <name type="scientific">Rhynchophorus ferrugineus</name>
    <name type="common">Red palm weevil</name>
    <name type="synonym">Curculio ferrugineus</name>
    <dbReference type="NCBI Taxonomy" id="354439"/>
    <lineage>
        <taxon>Eukaryota</taxon>
        <taxon>Metazoa</taxon>
        <taxon>Ecdysozoa</taxon>
        <taxon>Arthropoda</taxon>
        <taxon>Hexapoda</taxon>
        <taxon>Insecta</taxon>
        <taxon>Pterygota</taxon>
        <taxon>Neoptera</taxon>
        <taxon>Endopterygota</taxon>
        <taxon>Coleoptera</taxon>
        <taxon>Polyphaga</taxon>
        <taxon>Cucujiformia</taxon>
        <taxon>Curculionidae</taxon>
        <taxon>Dryophthorinae</taxon>
        <taxon>Rhynchophorus</taxon>
    </lineage>
</organism>
<accession>A0A834MJZ5</accession>
<dbReference type="EMBL" id="JAACXV010000059">
    <property type="protein sequence ID" value="KAF7285226.1"/>
    <property type="molecule type" value="Genomic_DNA"/>
</dbReference>
<gene>
    <name evidence="2" type="ORF">GWI33_011548</name>
</gene>
<protein>
    <submittedName>
        <fullName evidence="2">Uncharacterized protein</fullName>
    </submittedName>
</protein>
<proteinExistence type="predicted"/>
<comment type="caution">
    <text evidence="2">The sequence shown here is derived from an EMBL/GenBank/DDBJ whole genome shotgun (WGS) entry which is preliminary data.</text>
</comment>
<evidence type="ECO:0000313" key="3">
    <source>
        <dbReference type="Proteomes" id="UP000625711"/>
    </source>
</evidence>
<evidence type="ECO:0000256" key="1">
    <source>
        <dbReference type="SAM" id="MobiDB-lite"/>
    </source>
</evidence>
<dbReference type="AlphaFoldDB" id="A0A834MJZ5"/>
<dbReference type="Proteomes" id="UP000625711">
    <property type="component" value="Unassembled WGS sequence"/>
</dbReference>
<feature type="region of interest" description="Disordered" evidence="1">
    <location>
        <begin position="32"/>
        <end position="56"/>
    </location>
</feature>
<name>A0A834MJZ5_RHYFE</name>
<sequence>MWKLLVWSPRFHPESLDDRGSEFLEAARNRRISAGRRVQGQTTPTSRVPAPSTAKSGGSCEVGQVAHCINQATAAVPWTHAGDHLPFFGHTGQIKQPHLIRKVIARAGNAFRLTTIPSVPRNRGPGASSDVFVFACRRLIDFSSTRIVNNVEIHVVIVFG</sequence>